<dbReference type="Pfam" id="PF00023">
    <property type="entry name" value="Ank"/>
    <property type="match status" value="1"/>
</dbReference>
<dbReference type="InterPro" id="IPR036770">
    <property type="entry name" value="Ankyrin_rpt-contain_sf"/>
</dbReference>
<feature type="repeat" description="ANK" evidence="11">
    <location>
        <begin position="102"/>
        <end position="134"/>
    </location>
</feature>
<keyword evidence="12" id="KW-0812">Transmembrane</keyword>
<sequence length="427" mass="46988">MANVGALREAVRTSNISLVKRLVKGGVCVDERLWYGRTLLQECVTLSDEDMVKSLIEYGEADVNTQNDDGKTALHIASRAGSLNIVSLLLEAGARTDTQCLDGTTSLHLAMWKNKSQVVARLIKAGANPNLQDQDHWTPLHWGVQSCNLDLVKLLVENGANMDIVNKSLLTPFTLSVEICCFPIAKYMLFMGAGVRTINDTKKTPKSVISLLLRPEVAKEDGQQSVLRGWRVLNACCSGPDDWLQQQSSQKIVDKAVHDRHRFAGDTSIGMDLLQYFVNVDGVAFLPLLSLLLTITGSLSLAGFLCTFRANFRRHFQFVTNQTMFPVGRIHRLLRKGNYSQRVGAGAPVYLAAVMEYLAAEVLELAGNAARDNKKSRIIPRHLQLAIRNDEELNKLLSGVTIAQGGVLPNIQAVLLPKKTQKSASTK</sequence>
<evidence type="ECO:0000256" key="2">
    <source>
        <dbReference type="ARBA" id="ARBA00004123"/>
    </source>
</evidence>
<evidence type="ECO:0000256" key="1">
    <source>
        <dbReference type="ARBA" id="ARBA00002001"/>
    </source>
</evidence>
<gene>
    <name evidence="15" type="ORF">SPHA_39920</name>
</gene>
<dbReference type="PANTHER" id="PTHR23430">
    <property type="entry name" value="HISTONE H2A"/>
    <property type="match status" value="1"/>
</dbReference>
<dbReference type="Pfam" id="PF12796">
    <property type="entry name" value="Ank_2"/>
    <property type="match status" value="1"/>
</dbReference>
<evidence type="ECO:0000256" key="10">
    <source>
        <dbReference type="ARBA" id="ARBA00023269"/>
    </source>
</evidence>
<dbReference type="Proteomes" id="UP000597762">
    <property type="component" value="Unassembled WGS sequence"/>
</dbReference>
<evidence type="ECO:0000256" key="8">
    <source>
        <dbReference type="ARBA" id="ARBA00023125"/>
    </source>
</evidence>
<feature type="transmembrane region" description="Helical" evidence="12">
    <location>
        <begin position="284"/>
        <end position="308"/>
    </location>
</feature>
<dbReference type="Pfam" id="PF16211">
    <property type="entry name" value="Histone_H2A_C"/>
    <property type="match status" value="1"/>
</dbReference>
<reference evidence="15" key="1">
    <citation type="submission" date="2021-01" db="EMBL/GenBank/DDBJ databases">
        <authorList>
            <person name="Li R."/>
            <person name="Bekaert M."/>
        </authorList>
    </citation>
    <scope>NUCLEOTIDE SEQUENCE</scope>
    <source>
        <strain evidence="15">Farmed</strain>
    </source>
</reference>
<comment type="subunit">
    <text evidence="5">The nucleosome is a histone octamer containing two molecules each of H2A, H2B, H3 and H4 assembled in one H3-H4 heterotetramer and two H2A-H2B heterodimers. The octamer wraps approximately 147 bp of DNA.</text>
</comment>
<dbReference type="Pfam" id="PF00125">
    <property type="entry name" value="Histone"/>
    <property type="match status" value="1"/>
</dbReference>
<dbReference type="OrthoDB" id="540205at2759"/>
<dbReference type="GO" id="GO:0030527">
    <property type="term" value="F:structural constituent of chromatin"/>
    <property type="evidence" value="ECO:0007669"/>
    <property type="project" value="InterPro"/>
</dbReference>
<dbReference type="CDD" id="cd00074">
    <property type="entry name" value="HFD_H2A"/>
    <property type="match status" value="1"/>
</dbReference>
<feature type="domain" description="Histone H2A C-terminal" evidence="14">
    <location>
        <begin position="391"/>
        <end position="424"/>
    </location>
</feature>
<keyword evidence="11" id="KW-0040">ANK repeat</keyword>
<evidence type="ECO:0000256" key="4">
    <source>
        <dbReference type="ARBA" id="ARBA00010691"/>
    </source>
</evidence>
<evidence type="ECO:0000256" key="11">
    <source>
        <dbReference type="PROSITE-ProRule" id="PRU00023"/>
    </source>
</evidence>
<evidence type="ECO:0000259" key="13">
    <source>
        <dbReference type="Pfam" id="PF00125"/>
    </source>
</evidence>
<dbReference type="PRINTS" id="PR00620">
    <property type="entry name" value="HISTONEH2A"/>
</dbReference>
<dbReference type="SUPFAM" id="SSF48403">
    <property type="entry name" value="Ankyrin repeat"/>
    <property type="match status" value="1"/>
</dbReference>
<protein>
    <recommendedName>
        <fullName evidence="6">Histone H2A</fullName>
    </recommendedName>
</protein>
<feature type="repeat" description="ANK" evidence="11">
    <location>
        <begin position="135"/>
        <end position="167"/>
    </location>
</feature>
<dbReference type="GO" id="GO:0005634">
    <property type="term" value="C:nucleus"/>
    <property type="evidence" value="ECO:0007669"/>
    <property type="project" value="UniProtKB-SubCell"/>
</dbReference>
<evidence type="ECO:0000313" key="16">
    <source>
        <dbReference type="Proteomes" id="UP000597762"/>
    </source>
</evidence>
<dbReference type="FunFam" id="1.10.20.10:FF:000173">
    <property type="entry name" value="Histone H2A"/>
    <property type="match status" value="1"/>
</dbReference>
<feature type="repeat" description="ANK" evidence="11">
    <location>
        <begin position="69"/>
        <end position="101"/>
    </location>
</feature>
<dbReference type="GO" id="GO:0046982">
    <property type="term" value="F:protein heterodimerization activity"/>
    <property type="evidence" value="ECO:0007669"/>
    <property type="project" value="InterPro"/>
</dbReference>
<evidence type="ECO:0000256" key="12">
    <source>
        <dbReference type="SAM" id="Phobius"/>
    </source>
</evidence>
<dbReference type="InterPro" id="IPR009072">
    <property type="entry name" value="Histone-fold"/>
</dbReference>
<evidence type="ECO:0000256" key="9">
    <source>
        <dbReference type="ARBA" id="ARBA00023242"/>
    </source>
</evidence>
<evidence type="ECO:0000256" key="6">
    <source>
        <dbReference type="ARBA" id="ARBA00017642"/>
    </source>
</evidence>
<comment type="similarity">
    <text evidence="4">Belongs to the histone H2A family.</text>
</comment>
<dbReference type="InterPro" id="IPR032454">
    <property type="entry name" value="Histone_H2A_C"/>
</dbReference>
<name>A0A812CIU2_ACAPH</name>
<dbReference type="GO" id="GO:0000786">
    <property type="term" value="C:nucleosome"/>
    <property type="evidence" value="ECO:0007669"/>
    <property type="project" value="UniProtKB-KW"/>
</dbReference>
<dbReference type="InterPro" id="IPR002110">
    <property type="entry name" value="Ankyrin_rpt"/>
</dbReference>
<dbReference type="EMBL" id="CAHIKZ030001877">
    <property type="protein sequence ID" value="CAE1276273.1"/>
    <property type="molecule type" value="Genomic_DNA"/>
</dbReference>
<organism evidence="15 16">
    <name type="scientific">Acanthosepion pharaonis</name>
    <name type="common">Pharaoh cuttlefish</name>
    <name type="synonym">Sepia pharaonis</name>
    <dbReference type="NCBI Taxonomy" id="158019"/>
    <lineage>
        <taxon>Eukaryota</taxon>
        <taxon>Metazoa</taxon>
        <taxon>Spiralia</taxon>
        <taxon>Lophotrochozoa</taxon>
        <taxon>Mollusca</taxon>
        <taxon>Cephalopoda</taxon>
        <taxon>Coleoidea</taxon>
        <taxon>Decapodiformes</taxon>
        <taxon>Sepiida</taxon>
        <taxon>Sepiina</taxon>
        <taxon>Sepiidae</taxon>
        <taxon>Acanthosepion</taxon>
    </lineage>
</organism>
<dbReference type="PRINTS" id="PR01415">
    <property type="entry name" value="ANKYRIN"/>
</dbReference>
<dbReference type="SMART" id="SM00248">
    <property type="entry name" value="ANK"/>
    <property type="match status" value="6"/>
</dbReference>
<evidence type="ECO:0000259" key="14">
    <source>
        <dbReference type="Pfam" id="PF16211"/>
    </source>
</evidence>
<dbReference type="GO" id="GO:0003677">
    <property type="term" value="F:DNA binding"/>
    <property type="evidence" value="ECO:0007669"/>
    <property type="project" value="UniProtKB-KW"/>
</dbReference>
<evidence type="ECO:0000256" key="3">
    <source>
        <dbReference type="ARBA" id="ARBA00004286"/>
    </source>
</evidence>
<comment type="caution">
    <text evidence="15">The sequence shown here is derived from an EMBL/GenBank/DDBJ whole genome shotgun (WGS) entry which is preliminary data.</text>
</comment>
<keyword evidence="12" id="KW-1133">Transmembrane helix</keyword>
<dbReference type="PROSITE" id="PS50088">
    <property type="entry name" value="ANK_REPEAT"/>
    <property type="match status" value="3"/>
</dbReference>
<dbReference type="InterPro" id="IPR007125">
    <property type="entry name" value="H2A/H2B/H3"/>
</dbReference>
<keyword evidence="16" id="KW-1185">Reference proteome</keyword>
<keyword evidence="12" id="KW-0472">Membrane</keyword>
<evidence type="ECO:0000256" key="7">
    <source>
        <dbReference type="ARBA" id="ARBA00022454"/>
    </source>
</evidence>
<keyword evidence="10" id="KW-0544">Nucleosome core</keyword>
<comment type="subcellular location">
    <subcellularLocation>
        <location evidence="3">Chromosome</location>
    </subcellularLocation>
    <subcellularLocation>
        <location evidence="2">Nucleus</location>
    </subcellularLocation>
</comment>
<dbReference type="SMART" id="SM00414">
    <property type="entry name" value="H2A"/>
    <property type="match status" value="1"/>
</dbReference>
<proteinExistence type="inferred from homology"/>
<evidence type="ECO:0000313" key="15">
    <source>
        <dbReference type="EMBL" id="CAE1276273.1"/>
    </source>
</evidence>
<dbReference type="Gene3D" id="1.25.40.20">
    <property type="entry name" value="Ankyrin repeat-containing domain"/>
    <property type="match status" value="1"/>
</dbReference>
<feature type="domain" description="Core Histone H2A/H2B/H3" evidence="13">
    <location>
        <begin position="323"/>
        <end position="388"/>
    </location>
</feature>
<keyword evidence="7" id="KW-0158">Chromosome</keyword>
<accession>A0A812CIU2</accession>
<dbReference type="PROSITE" id="PS50297">
    <property type="entry name" value="ANK_REP_REGION"/>
    <property type="match status" value="3"/>
</dbReference>
<dbReference type="AlphaFoldDB" id="A0A812CIU2"/>
<keyword evidence="9" id="KW-0539">Nucleus</keyword>
<dbReference type="Gene3D" id="1.10.20.10">
    <property type="entry name" value="Histone, subunit A"/>
    <property type="match status" value="1"/>
</dbReference>
<evidence type="ECO:0000256" key="5">
    <source>
        <dbReference type="ARBA" id="ARBA00011538"/>
    </source>
</evidence>
<keyword evidence="8" id="KW-0238">DNA-binding</keyword>
<dbReference type="InterPro" id="IPR002119">
    <property type="entry name" value="Histone_H2A"/>
</dbReference>
<dbReference type="SUPFAM" id="SSF47113">
    <property type="entry name" value="Histone-fold"/>
    <property type="match status" value="1"/>
</dbReference>
<comment type="function">
    <text evidence="1">Core component of nucleosome. Nucleosomes wrap and compact DNA into chromatin, limiting DNA accessibility to the cellular machineries which require DNA as a template. Histones thereby play a central role in transcription regulation, DNA repair, DNA replication and chromosomal stability. DNA accessibility is regulated via a complex set of post-translational modifications of histones, also called histone code, and nucleosome remodeling.</text>
</comment>